<dbReference type="EMBL" id="VSSQ01081562">
    <property type="protein sequence ID" value="MPN30447.1"/>
    <property type="molecule type" value="Genomic_DNA"/>
</dbReference>
<proteinExistence type="predicted"/>
<reference evidence="1" key="1">
    <citation type="submission" date="2019-08" db="EMBL/GenBank/DDBJ databases">
        <authorList>
            <person name="Kucharzyk K."/>
            <person name="Murdoch R.W."/>
            <person name="Higgins S."/>
            <person name="Loffler F."/>
        </authorList>
    </citation>
    <scope>NUCLEOTIDE SEQUENCE</scope>
</reference>
<accession>A0A645GUM4</accession>
<name>A0A645GUM4_9ZZZZ</name>
<comment type="caution">
    <text evidence="1">The sequence shown here is derived from an EMBL/GenBank/DDBJ whole genome shotgun (WGS) entry which is preliminary data.</text>
</comment>
<dbReference type="AlphaFoldDB" id="A0A645GUM4"/>
<evidence type="ECO:0000313" key="1">
    <source>
        <dbReference type="EMBL" id="MPN30447.1"/>
    </source>
</evidence>
<sequence length="79" mass="8977">MCFDLGYFFPVILQYEFLVQSGLTLLIKKIHQPIRAFTFGLKQSLEYQITDADEQAIGLIVPVVLEMPVDGMNIQLINS</sequence>
<organism evidence="1">
    <name type="scientific">bioreactor metagenome</name>
    <dbReference type="NCBI Taxonomy" id="1076179"/>
    <lineage>
        <taxon>unclassified sequences</taxon>
        <taxon>metagenomes</taxon>
        <taxon>ecological metagenomes</taxon>
    </lineage>
</organism>
<protein>
    <submittedName>
        <fullName evidence="1">Uncharacterized protein</fullName>
    </submittedName>
</protein>
<gene>
    <name evidence="1" type="ORF">SDC9_177918</name>
</gene>